<gene>
    <name evidence="1" type="ORF">VSH64_06440</name>
</gene>
<keyword evidence="2" id="KW-1185">Reference proteome</keyword>
<dbReference type="InterPro" id="IPR043137">
    <property type="entry name" value="GGT_ssub_C"/>
</dbReference>
<dbReference type="Proteomes" id="UP001330812">
    <property type="component" value="Chromosome"/>
</dbReference>
<dbReference type="GO" id="GO:0103068">
    <property type="term" value="F:leukotriene C4 gamma-glutamyl transferase activity"/>
    <property type="evidence" value="ECO:0007669"/>
    <property type="project" value="UniProtKB-EC"/>
</dbReference>
<dbReference type="Gene3D" id="3.60.20.40">
    <property type="match status" value="1"/>
</dbReference>
<dbReference type="EMBL" id="CP142149">
    <property type="protein sequence ID" value="WSE31744.1"/>
    <property type="molecule type" value="Genomic_DNA"/>
</dbReference>
<dbReference type="RefSeq" id="WP_326834551.1">
    <property type="nucleotide sequence ID" value="NZ_CP142149.1"/>
</dbReference>
<evidence type="ECO:0000313" key="1">
    <source>
        <dbReference type="EMBL" id="WSE31744.1"/>
    </source>
</evidence>
<sequence>MSPFTGAIASPHALATRAGEAAFRAGGNAIDAALAAATALTVVYPHNTALGGDLVALVRTPDGSITCVNATGTAPAARSLAALRARHGDRLPERGPDTITVPGAVRGWEALRGHGAALGWAAQFEAAIGYAAEGVPVARSLAAALVTDRALLEADTGSRAVFAPNGEFLREGEQLVQPNLARSLTAIAAGGPGEFYTGSVGAALAAGLQRLDCPLTTDDLAAYAVRSTAAISAPLGGFRVHTSPPNTQGFALLRTVRALTELGFDAAPWTAPAAVLGRLFQDGTHVRDTLLADPAFAESDVEHAGFTELLARLRDRAPHETAAAAAPSVPRGDTVGVAAADSAGYAVSIIQSVFDSFGAAVLEPATGIILQNRGTGFSLDPRSPNAIEPGKRPKHTLMPVLVTHEDGRVRWVTSTMGGHGQPQIHAQVLLRLLAGVSPADAVAAPRWVVGARAEGQTADTVHHEADLAPETVADLAADHFPLREVPARTEFLGHTNVVSLTEDGTFTAGSDPRSDGAATVVTT</sequence>
<dbReference type="PRINTS" id="PR01210">
    <property type="entry name" value="GGTRANSPTASE"/>
</dbReference>
<dbReference type="Pfam" id="PF01019">
    <property type="entry name" value="G_glu_transpept"/>
    <property type="match status" value="1"/>
</dbReference>
<keyword evidence="1" id="KW-0012">Acyltransferase</keyword>
<accession>A0ABZ1IDW6</accession>
<organism evidence="1 2">
    <name type="scientific">Amycolatopsis rhabdoformis</name>
    <dbReference type="NCBI Taxonomy" id="1448059"/>
    <lineage>
        <taxon>Bacteria</taxon>
        <taxon>Bacillati</taxon>
        <taxon>Actinomycetota</taxon>
        <taxon>Actinomycetes</taxon>
        <taxon>Pseudonocardiales</taxon>
        <taxon>Pseudonocardiaceae</taxon>
        <taxon>Amycolatopsis</taxon>
    </lineage>
</organism>
<dbReference type="PANTHER" id="PTHR43881">
    <property type="entry name" value="GAMMA-GLUTAMYLTRANSPEPTIDASE (AFU_ORTHOLOGUE AFUA_4G13580)"/>
    <property type="match status" value="1"/>
</dbReference>
<dbReference type="InterPro" id="IPR052896">
    <property type="entry name" value="GGT-like_enzyme"/>
</dbReference>
<proteinExistence type="predicted"/>
<keyword evidence="1" id="KW-0808">Transferase</keyword>
<dbReference type="PANTHER" id="PTHR43881:SF5">
    <property type="entry name" value="GAMMA-GLUTAMYLTRANSPEPTIDASE"/>
    <property type="match status" value="1"/>
</dbReference>
<protein>
    <submittedName>
        <fullName evidence="1">Gamma-glutamyltransferase</fullName>
        <ecNumber evidence="1">2.3.2.2</ecNumber>
    </submittedName>
</protein>
<reference evidence="1 2" key="1">
    <citation type="journal article" date="2015" name="Int. J. Syst. Evol. Microbiol.">
        <title>Amycolatopsis rhabdoformis sp. nov., an actinomycete isolated from a tropical forest soil.</title>
        <authorList>
            <person name="Souza W.R."/>
            <person name="Silva R.E."/>
            <person name="Goodfellow M."/>
            <person name="Busarakam K."/>
            <person name="Figueiro F.S."/>
            <person name="Ferreira D."/>
            <person name="Rodrigues-Filho E."/>
            <person name="Moraes L.A.B."/>
            <person name="Zucchi T.D."/>
        </authorList>
    </citation>
    <scope>NUCLEOTIDE SEQUENCE [LARGE SCALE GENOMIC DNA]</scope>
    <source>
        <strain evidence="1 2">NCIMB 14900</strain>
    </source>
</reference>
<dbReference type="SUPFAM" id="SSF56235">
    <property type="entry name" value="N-terminal nucleophile aminohydrolases (Ntn hydrolases)"/>
    <property type="match status" value="1"/>
</dbReference>
<dbReference type="InterPro" id="IPR029055">
    <property type="entry name" value="Ntn_hydrolases_N"/>
</dbReference>
<name>A0ABZ1IDW6_9PSEU</name>
<evidence type="ECO:0000313" key="2">
    <source>
        <dbReference type="Proteomes" id="UP001330812"/>
    </source>
</evidence>
<dbReference type="EC" id="2.3.2.2" evidence="1"/>